<dbReference type="Gene3D" id="3.20.20.300">
    <property type="entry name" value="Glycoside hydrolase, family 3, N-terminal domain"/>
    <property type="match status" value="1"/>
</dbReference>
<dbReference type="AlphaFoldDB" id="A0A6A7Y6W4"/>
<comment type="similarity">
    <text evidence="2">Belongs to the glycosyl hydrolase 3 family.</text>
</comment>
<evidence type="ECO:0000259" key="6">
    <source>
        <dbReference type="Pfam" id="PF00933"/>
    </source>
</evidence>
<dbReference type="GO" id="GO:0005975">
    <property type="term" value="P:carbohydrate metabolic process"/>
    <property type="evidence" value="ECO:0007669"/>
    <property type="project" value="InterPro"/>
</dbReference>
<evidence type="ECO:0000313" key="7">
    <source>
        <dbReference type="EMBL" id="MQT14445.1"/>
    </source>
</evidence>
<dbReference type="InterPro" id="IPR036962">
    <property type="entry name" value="Glyco_hydro_3_N_sf"/>
</dbReference>
<evidence type="ECO:0000256" key="1">
    <source>
        <dbReference type="ARBA" id="ARBA00001231"/>
    </source>
</evidence>
<dbReference type="InterPro" id="IPR001764">
    <property type="entry name" value="Glyco_hydro_3_N"/>
</dbReference>
<dbReference type="Pfam" id="PF00933">
    <property type="entry name" value="Glyco_hydro_3"/>
    <property type="match status" value="1"/>
</dbReference>
<keyword evidence="8" id="KW-1185">Reference proteome</keyword>
<sequence>MMIKAFITGFAGTALTADERAFLRDEQPWGAILFLRNCRDPGEIRDLVAAFRECLGRPDAPVLIDQEGGRVQRLKPPLWRRYPAGRTYGALHARDPEAGRLAARLVARLMADDLHALGINVDCLPVLDVPVPGVHDVIGDRAYAEDPETVIALGRAAAEGLLDGGVLPVMKHIPGHGRTEVDSHLALPVVRASRAELEAVDFRPFAALADLPVAMTAHMVFEAIDPTAPATCSAMMIGDIVRGAIGFQGLLLSDDLSMQALEGSLGHRAARALAAGCDIALHCNGKIDEMREVAAASPPLEGEAARRAAAALGHLRAPSPFDRDRAIDLCETLTGERALVA</sequence>
<dbReference type="EMBL" id="VWNA01000001">
    <property type="protein sequence ID" value="MQT14445.1"/>
    <property type="molecule type" value="Genomic_DNA"/>
</dbReference>
<dbReference type="GO" id="GO:0004563">
    <property type="term" value="F:beta-N-acetylhexosaminidase activity"/>
    <property type="evidence" value="ECO:0007669"/>
    <property type="project" value="UniProtKB-EC"/>
</dbReference>
<gene>
    <name evidence="7" type="primary">nagZ</name>
    <name evidence="7" type="ORF">F0357_17665</name>
</gene>
<organism evidence="7 8">
    <name type="scientific">Segnochrobactrum spirostomi</name>
    <dbReference type="NCBI Taxonomy" id="2608987"/>
    <lineage>
        <taxon>Bacteria</taxon>
        <taxon>Pseudomonadati</taxon>
        <taxon>Pseudomonadota</taxon>
        <taxon>Alphaproteobacteria</taxon>
        <taxon>Hyphomicrobiales</taxon>
        <taxon>Segnochrobactraceae</taxon>
        <taxon>Segnochrobactrum</taxon>
    </lineage>
</organism>
<accession>A0A6A7Y6W4</accession>
<proteinExistence type="inferred from homology"/>
<dbReference type="Proteomes" id="UP000332515">
    <property type="component" value="Unassembled WGS sequence"/>
</dbReference>
<dbReference type="EC" id="3.2.1.52" evidence="3"/>
<evidence type="ECO:0000256" key="2">
    <source>
        <dbReference type="ARBA" id="ARBA00005336"/>
    </source>
</evidence>
<dbReference type="RefSeq" id="WP_153485181.1">
    <property type="nucleotide sequence ID" value="NZ_VWNA01000001.1"/>
</dbReference>
<dbReference type="NCBIfam" id="NF003740">
    <property type="entry name" value="PRK05337.1"/>
    <property type="match status" value="1"/>
</dbReference>
<feature type="domain" description="Glycoside hydrolase family 3 N-terminal" evidence="6">
    <location>
        <begin position="16"/>
        <end position="294"/>
    </location>
</feature>
<reference evidence="7 8" key="1">
    <citation type="submission" date="2019-09" db="EMBL/GenBank/DDBJ databases">
        <title>Segnochrobactrum spirostomi gen. nov., sp. nov., isolated from the ciliate Spirostomum cf. yagiui and description of a novel family, Segnochrobactraceae fam. nov. within the order Rhizobiales of the class Alphaproteobacteria.</title>
        <authorList>
            <person name="Akter S."/>
            <person name="Shazib S.U.A."/>
            <person name="Shin M.K."/>
        </authorList>
    </citation>
    <scope>NUCLEOTIDE SEQUENCE [LARGE SCALE GENOMIC DNA]</scope>
    <source>
        <strain evidence="7 8">Sp-1</strain>
    </source>
</reference>
<evidence type="ECO:0000256" key="4">
    <source>
        <dbReference type="ARBA" id="ARBA00022801"/>
    </source>
</evidence>
<keyword evidence="4 7" id="KW-0378">Hydrolase</keyword>
<evidence type="ECO:0000313" key="8">
    <source>
        <dbReference type="Proteomes" id="UP000332515"/>
    </source>
</evidence>
<dbReference type="PANTHER" id="PTHR30480">
    <property type="entry name" value="BETA-HEXOSAMINIDASE-RELATED"/>
    <property type="match status" value="1"/>
</dbReference>
<dbReference type="InterPro" id="IPR050226">
    <property type="entry name" value="NagZ_Beta-hexosaminidase"/>
</dbReference>
<evidence type="ECO:0000256" key="3">
    <source>
        <dbReference type="ARBA" id="ARBA00012663"/>
    </source>
</evidence>
<comment type="caution">
    <text evidence="7">The sequence shown here is derived from an EMBL/GenBank/DDBJ whole genome shotgun (WGS) entry which is preliminary data.</text>
</comment>
<evidence type="ECO:0000256" key="5">
    <source>
        <dbReference type="ARBA" id="ARBA00023295"/>
    </source>
</evidence>
<dbReference type="InterPro" id="IPR017853">
    <property type="entry name" value="GH"/>
</dbReference>
<comment type="catalytic activity">
    <reaction evidence="1">
        <text>Hydrolysis of terminal non-reducing N-acetyl-D-hexosamine residues in N-acetyl-beta-D-hexosaminides.</text>
        <dbReference type="EC" id="3.2.1.52"/>
    </reaction>
</comment>
<name>A0A6A7Y6W4_9HYPH</name>
<keyword evidence="5 7" id="KW-0326">Glycosidase</keyword>
<dbReference type="GO" id="GO:0009254">
    <property type="term" value="P:peptidoglycan turnover"/>
    <property type="evidence" value="ECO:0007669"/>
    <property type="project" value="TreeGrafter"/>
</dbReference>
<dbReference type="PANTHER" id="PTHR30480:SF13">
    <property type="entry name" value="BETA-HEXOSAMINIDASE"/>
    <property type="match status" value="1"/>
</dbReference>
<dbReference type="SUPFAM" id="SSF51445">
    <property type="entry name" value="(Trans)glycosidases"/>
    <property type="match status" value="1"/>
</dbReference>
<protein>
    <recommendedName>
        <fullName evidence="3">beta-N-acetylhexosaminidase</fullName>
        <ecNumber evidence="3">3.2.1.52</ecNumber>
    </recommendedName>
</protein>